<accession>A0A367R563</accession>
<evidence type="ECO:0000259" key="1">
    <source>
        <dbReference type="PROSITE" id="PS50931"/>
    </source>
</evidence>
<dbReference type="PANTHER" id="PTHR30024:SF45">
    <property type="entry name" value="ABC TRANSPORTER SUBSTRATE-BINDING PROTEIN"/>
    <property type="match status" value="1"/>
</dbReference>
<dbReference type="Gene3D" id="1.10.10.10">
    <property type="entry name" value="Winged helix-like DNA-binding domain superfamily/Winged helix DNA-binding domain"/>
    <property type="match status" value="1"/>
</dbReference>
<dbReference type="InterPro" id="IPR015168">
    <property type="entry name" value="SsuA/THI5"/>
</dbReference>
<dbReference type="Proteomes" id="UP000252085">
    <property type="component" value="Unassembled WGS sequence"/>
</dbReference>
<name>A0A367R563_NOSPU</name>
<dbReference type="InterPro" id="IPR036390">
    <property type="entry name" value="WH_DNA-bd_sf"/>
</dbReference>
<dbReference type="AlphaFoldDB" id="A0A367R563"/>
<sequence length="696" mass="79597">MNKIKLEDITLNHLKILKAVDDCGSFSKAAQKLGYSQALISKKVKQTEDYFGVILLNRSPGSICLTNKGRKLISQTLNLVETVENLQEEFQATFSAEGEDLILGATSLILEVWLKQYLQRFQLCFPGRNIKEIVVQNSSFSSTSQLLDMDLLLNSSSGYKEEHHCTRLTTHQMLLFSFGTNKYLNGYSLIKINDIDLADIVLLDEVHQELSKNGFLMNKLRGVKILYSYQDVLKYASENQKLTILPDFCQADIISQYQVLTLIIQDVNEYGIYIHVPHFSELLISAEGLVRSFRLDQDNLENLPNVNLILGSYSPKEDNVLRIGIQSDSIGQFIAGYGTKYIFDLQRSSSSLEQPIFKNIEINRDFELQILPFSSGEEMNRQMKRGELDICILDDISLLNNGSQFFNDLSFGSKLIGIASYNLLGQDVNIVLHKDSAINNVQDLKGKRISTLFGSNAHRFIITLFDLYNMDVSKDCRLVNEDPRRASRSLANKTIDAYVCCHTFASILEAYAFVKKLPLSQTDSLRIPSIRGIVCRSQFIKENPKIVVAYLHDLLVANYWFNSSPIKATDLLTKVIDVRKSQVNQFFNPVFGNRIDPTLKPQWSWLLKTLNRRLEGKYGISLFDVDFWIDDYLLRLVYNLLNLDYHFHQVSFASEFSSSYFVEEQFSRHMKVLYDNYDLPLQHEDITHTAISSVSK</sequence>
<protein>
    <submittedName>
        <fullName evidence="2">LysR family transcriptional regulator</fullName>
    </submittedName>
</protein>
<proteinExistence type="predicted"/>
<evidence type="ECO:0000313" key="2">
    <source>
        <dbReference type="EMBL" id="RCJ31060.1"/>
    </source>
</evidence>
<dbReference type="InterPro" id="IPR000847">
    <property type="entry name" value="LysR_HTH_N"/>
</dbReference>
<dbReference type="Gene3D" id="3.40.190.10">
    <property type="entry name" value="Periplasmic binding protein-like II"/>
    <property type="match status" value="2"/>
</dbReference>
<dbReference type="SUPFAM" id="SSF46785">
    <property type="entry name" value="Winged helix' DNA-binding domain"/>
    <property type="match status" value="1"/>
</dbReference>
<dbReference type="PROSITE" id="PS50931">
    <property type="entry name" value="HTH_LYSR"/>
    <property type="match status" value="1"/>
</dbReference>
<reference evidence="2 3" key="1">
    <citation type="submission" date="2016-04" db="EMBL/GenBank/DDBJ databases">
        <authorList>
            <person name="Evans L.H."/>
            <person name="Alamgir A."/>
            <person name="Owens N."/>
            <person name="Weber N.D."/>
            <person name="Virtaneva K."/>
            <person name="Barbian K."/>
            <person name="Babar A."/>
            <person name="Rosenke K."/>
        </authorList>
    </citation>
    <scope>NUCLEOTIDE SEQUENCE [LARGE SCALE GENOMIC DNA]</scope>
    <source>
        <strain evidence="2">NIES-2108</strain>
    </source>
</reference>
<feature type="domain" description="HTH lysR-type" evidence="1">
    <location>
        <begin position="9"/>
        <end position="66"/>
    </location>
</feature>
<dbReference type="PANTHER" id="PTHR30024">
    <property type="entry name" value="ALIPHATIC SULFONATES-BINDING PROTEIN-RELATED"/>
    <property type="match status" value="1"/>
</dbReference>
<evidence type="ECO:0000313" key="3">
    <source>
        <dbReference type="Proteomes" id="UP000252085"/>
    </source>
</evidence>
<gene>
    <name evidence="2" type="ORF">A6769_31900</name>
</gene>
<dbReference type="Pfam" id="PF00126">
    <property type="entry name" value="HTH_1"/>
    <property type="match status" value="1"/>
</dbReference>
<comment type="caution">
    <text evidence="2">The sequence shown here is derived from an EMBL/GenBank/DDBJ whole genome shotgun (WGS) entry which is preliminary data.</text>
</comment>
<dbReference type="EMBL" id="LXQE01000179">
    <property type="protein sequence ID" value="RCJ31060.1"/>
    <property type="molecule type" value="Genomic_DNA"/>
</dbReference>
<dbReference type="Pfam" id="PF09084">
    <property type="entry name" value="NMT1"/>
    <property type="match status" value="1"/>
</dbReference>
<dbReference type="SUPFAM" id="SSF53850">
    <property type="entry name" value="Periplasmic binding protein-like II"/>
    <property type="match status" value="1"/>
</dbReference>
<dbReference type="InterPro" id="IPR036388">
    <property type="entry name" value="WH-like_DNA-bd_sf"/>
</dbReference>
<organism evidence="2 3">
    <name type="scientific">Nostoc punctiforme NIES-2108</name>
    <dbReference type="NCBI Taxonomy" id="1356359"/>
    <lineage>
        <taxon>Bacteria</taxon>
        <taxon>Bacillati</taxon>
        <taxon>Cyanobacteriota</taxon>
        <taxon>Cyanophyceae</taxon>
        <taxon>Nostocales</taxon>
        <taxon>Nostocaceae</taxon>
        <taxon>Nostoc</taxon>
    </lineage>
</organism>
<dbReference type="GO" id="GO:0003700">
    <property type="term" value="F:DNA-binding transcription factor activity"/>
    <property type="evidence" value="ECO:0007669"/>
    <property type="project" value="InterPro"/>
</dbReference>